<dbReference type="Gene3D" id="3.10.450.50">
    <property type="match status" value="1"/>
</dbReference>
<feature type="chain" id="PRO_5011707368" description="DUF4440 domain-containing protein" evidence="1">
    <location>
        <begin position="21"/>
        <end position="151"/>
    </location>
</feature>
<dbReference type="OrthoDB" id="5383110at2"/>
<dbReference type="RefSeq" id="WP_089884721.1">
    <property type="nucleotide sequence ID" value="NZ_FNGV01000001.1"/>
</dbReference>
<evidence type="ECO:0000313" key="3">
    <source>
        <dbReference type="EMBL" id="SDL32051.1"/>
    </source>
</evidence>
<name>A0A1G9J3Y0_9FLAO</name>
<feature type="domain" description="DUF4440" evidence="2">
    <location>
        <begin position="36"/>
        <end position="143"/>
    </location>
</feature>
<accession>A0A1G9J3Y0</accession>
<sequence>MKYRFNIFFLAIFSAICVNAQAIKAENKTKTNEAEVAAAVDQLYAAMVGKDKGTLENLTDKVLTYGHSSGTIENKAQYVDAVVNGTFDFISIHPAEQRITFSDKKTALVRHIFEAKGINDGKPADVRIGVLMVFQKQKGNWKLLARQAYKL</sequence>
<keyword evidence="4" id="KW-1185">Reference proteome</keyword>
<evidence type="ECO:0000313" key="4">
    <source>
        <dbReference type="Proteomes" id="UP000199440"/>
    </source>
</evidence>
<dbReference type="Pfam" id="PF14534">
    <property type="entry name" value="DUF4440"/>
    <property type="match status" value="1"/>
</dbReference>
<reference evidence="4" key="1">
    <citation type="submission" date="2016-10" db="EMBL/GenBank/DDBJ databases">
        <authorList>
            <person name="Varghese N."/>
            <person name="Submissions S."/>
        </authorList>
    </citation>
    <scope>NUCLEOTIDE SEQUENCE [LARGE SCALE GENOMIC DNA]</scope>
    <source>
        <strain evidence="4">DSM 19886</strain>
    </source>
</reference>
<dbReference type="InterPro" id="IPR032710">
    <property type="entry name" value="NTF2-like_dom_sf"/>
</dbReference>
<dbReference type="STRING" id="192904.SAMN04488514_101388"/>
<dbReference type="Proteomes" id="UP000199440">
    <property type="component" value="Unassembled WGS sequence"/>
</dbReference>
<protein>
    <recommendedName>
        <fullName evidence="2">DUF4440 domain-containing protein</fullName>
    </recommendedName>
</protein>
<dbReference type="InterPro" id="IPR027843">
    <property type="entry name" value="DUF4440"/>
</dbReference>
<evidence type="ECO:0000256" key="1">
    <source>
        <dbReference type="SAM" id="SignalP"/>
    </source>
</evidence>
<dbReference type="EMBL" id="FNGV01000001">
    <property type="protein sequence ID" value="SDL32051.1"/>
    <property type="molecule type" value="Genomic_DNA"/>
</dbReference>
<keyword evidence="1" id="KW-0732">Signal</keyword>
<feature type="signal peptide" evidence="1">
    <location>
        <begin position="1"/>
        <end position="20"/>
    </location>
</feature>
<dbReference type="SUPFAM" id="SSF54427">
    <property type="entry name" value="NTF2-like"/>
    <property type="match status" value="1"/>
</dbReference>
<gene>
    <name evidence="3" type="ORF">SAMN04488514_101388</name>
</gene>
<evidence type="ECO:0000259" key="2">
    <source>
        <dbReference type="Pfam" id="PF14534"/>
    </source>
</evidence>
<proteinExistence type="predicted"/>
<dbReference type="AlphaFoldDB" id="A0A1G9J3Y0"/>
<organism evidence="3 4">
    <name type="scientific">Kriegella aquimaris</name>
    <dbReference type="NCBI Taxonomy" id="192904"/>
    <lineage>
        <taxon>Bacteria</taxon>
        <taxon>Pseudomonadati</taxon>
        <taxon>Bacteroidota</taxon>
        <taxon>Flavobacteriia</taxon>
        <taxon>Flavobacteriales</taxon>
        <taxon>Flavobacteriaceae</taxon>
        <taxon>Kriegella</taxon>
    </lineage>
</organism>